<reference evidence="2 3" key="1">
    <citation type="submission" date="2022-05" db="EMBL/GenBank/DDBJ databases">
        <title>A multi-omics perspective on studying reproductive biology in Daphnia sinensis.</title>
        <authorList>
            <person name="Jia J."/>
        </authorList>
    </citation>
    <scope>NUCLEOTIDE SEQUENCE [LARGE SCALE GENOMIC DNA]</scope>
    <source>
        <strain evidence="2 3">WSL</strain>
    </source>
</reference>
<evidence type="ECO:0000313" key="2">
    <source>
        <dbReference type="EMBL" id="KAI9565437.1"/>
    </source>
</evidence>
<comment type="caution">
    <text evidence="2">The sequence shown here is derived from an EMBL/GenBank/DDBJ whole genome shotgun (WGS) entry which is preliminary data.</text>
</comment>
<gene>
    <name evidence="2" type="ORF">GHT06_009229</name>
</gene>
<protein>
    <submittedName>
        <fullName evidence="2">Uncharacterized protein</fullName>
    </submittedName>
</protein>
<evidence type="ECO:0000256" key="1">
    <source>
        <dbReference type="SAM" id="MobiDB-lite"/>
    </source>
</evidence>
<proteinExistence type="predicted"/>
<evidence type="ECO:0000313" key="3">
    <source>
        <dbReference type="Proteomes" id="UP000820818"/>
    </source>
</evidence>
<feature type="compositionally biased region" description="Basic and acidic residues" evidence="1">
    <location>
        <begin position="79"/>
        <end position="90"/>
    </location>
</feature>
<accession>A0AAD5L3P3</accession>
<dbReference type="Proteomes" id="UP000820818">
    <property type="component" value="Linkage Group LG1"/>
</dbReference>
<sequence>MDQKRKSGNRNSNWMRKKIMLSLHPQERKHIFRRRFQVLHSTGCRTRAQKGAKAEQHEEEEVRVDIAAQGSVSVSNGTDNERLPEERKPSTNETEDLIPSSDSVIGVKKQIRAGQLCFEPSSQIEGNNSKGKQPE</sequence>
<dbReference type="AlphaFoldDB" id="A0AAD5L3P3"/>
<dbReference type="EMBL" id="WJBH02000001">
    <property type="protein sequence ID" value="KAI9565437.1"/>
    <property type="molecule type" value="Genomic_DNA"/>
</dbReference>
<organism evidence="2 3">
    <name type="scientific">Daphnia sinensis</name>
    <dbReference type="NCBI Taxonomy" id="1820382"/>
    <lineage>
        <taxon>Eukaryota</taxon>
        <taxon>Metazoa</taxon>
        <taxon>Ecdysozoa</taxon>
        <taxon>Arthropoda</taxon>
        <taxon>Crustacea</taxon>
        <taxon>Branchiopoda</taxon>
        <taxon>Diplostraca</taxon>
        <taxon>Cladocera</taxon>
        <taxon>Anomopoda</taxon>
        <taxon>Daphniidae</taxon>
        <taxon>Daphnia</taxon>
        <taxon>Daphnia similis group</taxon>
    </lineage>
</organism>
<name>A0AAD5L3P3_9CRUS</name>
<feature type="region of interest" description="Disordered" evidence="1">
    <location>
        <begin position="42"/>
        <end position="106"/>
    </location>
</feature>
<keyword evidence="3" id="KW-1185">Reference proteome</keyword>